<accession>A0A7S0FD86</accession>
<evidence type="ECO:0008006" key="2">
    <source>
        <dbReference type="Google" id="ProtNLM"/>
    </source>
</evidence>
<dbReference type="PANTHER" id="PTHR35841">
    <property type="entry name" value="PHOSPHONATES-BINDING PERIPLASMIC PROTEIN"/>
    <property type="match status" value="1"/>
</dbReference>
<evidence type="ECO:0000313" key="1">
    <source>
        <dbReference type="EMBL" id="CAD8352210.1"/>
    </source>
</evidence>
<protein>
    <recommendedName>
        <fullName evidence="2">Thiamine pyrimidine synthase</fullName>
    </recommendedName>
</protein>
<dbReference type="Pfam" id="PF12974">
    <property type="entry name" value="Phosphonate-bd"/>
    <property type="match status" value="1"/>
</dbReference>
<reference evidence="1" key="1">
    <citation type="submission" date="2021-01" db="EMBL/GenBank/DDBJ databases">
        <authorList>
            <person name="Corre E."/>
            <person name="Pelletier E."/>
            <person name="Niang G."/>
            <person name="Scheremetjew M."/>
            <person name="Finn R."/>
            <person name="Kale V."/>
            <person name="Holt S."/>
            <person name="Cochrane G."/>
            <person name="Meng A."/>
            <person name="Brown T."/>
            <person name="Cohen L."/>
        </authorList>
    </citation>
    <scope>NUCLEOTIDE SEQUENCE</scope>
    <source>
        <strain evidence="1">Pbaha01</strain>
    </source>
</reference>
<dbReference type="PANTHER" id="PTHR35841:SF1">
    <property type="entry name" value="PHOSPHONATES-BINDING PERIPLASMIC PROTEIN"/>
    <property type="match status" value="1"/>
</dbReference>
<sequence length="309" mass="34880">MGASACKGGEMPVVKQTPTIMVGCIDYCDQIRTIWDGMKQYFLKAGVDFDFVLFTSYERQVEALMGGFIDIAWNGPLAHVRTQKRTSNTSLSLGMRDVDCGFVTHIIVRKNAGITDLSGLKDRRLAAGARDSPQACILPMQYLKSERVPLDTLRVTFFDRDLGKHGDTAMGEVEVMNELAKGNFDAGFVSDLMWQRALSSGDVNGGKGEELQILETAKVPLFNHCQFDALSSLDVKKKQDFEVTLFKMDYNKQDDRRIMQLEGIREKWERPAEEGYSTMRDALAQEPNVPFPPFMYRMEEHPFKEFAVA</sequence>
<dbReference type="SUPFAM" id="SSF53850">
    <property type="entry name" value="Periplasmic binding protein-like II"/>
    <property type="match status" value="1"/>
</dbReference>
<name>A0A7S0FD86_9DINO</name>
<gene>
    <name evidence="1" type="ORF">PBAH0796_LOCUS7577</name>
</gene>
<organism evidence="1">
    <name type="scientific">Pyrodinium bahamense</name>
    <dbReference type="NCBI Taxonomy" id="73915"/>
    <lineage>
        <taxon>Eukaryota</taxon>
        <taxon>Sar</taxon>
        <taxon>Alveolata</taxon>
        <taxon>Dinophyceae</taxon>
        <taxon>Gonyaulacales</taxon>
        <taxon>Pyrocystaceae</taxon>
        <taxon>Pyrodinium</taxon>
    </lineage>
</organism>
<dbReference type="AlphaFoldDB" id="A0A7S0FD86"/>
<proteinExistence type="predicted"/>
<dbReference type="EMBL" id="HBEG01012526">
    <property type="protein sequence ID" value="CAD8352210.1"/>
    <property type="molecule type" value="Transcribed_RNA"/>
</dbReference>
<dbReference type="Gene3D" id="3.40.190.10">
    <property type="entry name" value="Periplasmic binding protein-like II"/>
    <property type="match status" value="2"/>
</dbReference>